<dbReference type="EC" id="5.2.1.2" evidence="5"/>
<dbReference type="GO" id="GO:0004364">
    <property type="term" value="F:glutathione transferase activity"/>
    <property type="evidence" value="ECO:0007669"/>
    <property type="project" value="TreeGrafter"/>
</dbReference>
<dbReference type="CDD" id="cd03042">
    <property type="entry name" value="GST_N_Zeta"/>
    <property type="match status" value="1"/>
</dbReference>
<comment type="cofactor">
    <cofactor evidence="2">
        <name>glutathione</name>
        <dbReference type="ChEBI" id="CHEBI:57925"/>
    </cofactor>
</comment>
<dbReference type="GO" id="GO:0006749">
    <property type="term" value="P:glutathione metabolic process"/>
    <property type="evidence" value="ECO:0007669"/>
    <property type="project" value="TreeGrafter"/>
</dbReference>
<comment type="pathway">
    <text evidence="3">Amino-acid degradation; L-phenylalanine degradation; acetoacetate and fumarate from L-phenylalanine: step 5/6.</text>
</comment>
<sequence length="214" mass="24403">MSENPILYSYFRSSCAWRVRTALALKGIEYEYRSVHLLKKEQQDEEYIRVNPMGQVPALIIEGKTLCQSIAILEFLEETYPEVPLLPTDRFERAIVRELVELVNSGIQPLTNLGPTLRHSDDPQERAKWLQHWFGKGFLALETRLAETAGTYCFGDTLTLADLCLVPQVANGIRWNIDLSPYPIIARINQTLLSLEAFKKSHPSAQPDCPPEFK</sequence>
<comment type="caution">
    <text evidence="10">The sequence shown here is derived from an EMBL/GenBank/DDBJ whole genome shotgun (WGS) entry which is preliminary data.</text>
</comment>
<dbReference type="PROSITE" id="PS50404">
    <property type="entry name" value="GST_NTER"/>
    <property type="match status" value="1"/>
</dbReference>
<dbReference type="GO" id="GO:0006572">
    <property type="term" value="P:L-tyrosine catabolic process"/>
    <property type="evidence" value="ECO:0007669"/>
    <property type="project" value="UniProtKB-KW"/>
</dbReference>
<evidence type="ECO:0000259" key="8">
    <source>
        <dbReference type="PROSITE" id="PS50404"/>
    </source>
</evidence>
<keyword evidence="7" id="KW-0585">Phenylalanine catabolism</keyword>
<evidence type="ECO:0000256" key="5">
    <source>
        <dbReference type="ARBA" id="ARBA00013199"/>
    </source>
</evidence>
<dbReference type="SFLD" id="SFLDG00358">
    <property type="entry name" value="Main_(cytGST)"/>
    <property type="match status" value="1"/>
</dbReference>
<dbReference type="InterPro" id="IPR010987">
    <property type="entry name" value="Glutathione-S-Trfase_C-like"/>
</dbReference>
<dbReference type="Pfam" id="PF02798">
    <property type="entry name" value="GST_N"/>
    <property type="match status" value="1"/>
</dbReference>
<evidence type="ECO:0000313" key="11">
    <source>
        <dbReference type="Proteomes" id="UP000708208"/>
    </source>
</evidence>
<evidence type="ECO:0000256" key="1">
    <source>
        <dbReference type="ARBA" id="ARBA00001622"/>
    </source>
</evidence>
<dbReference type="InterPro" id="IPR005955">
    <property type="entry name" value="GST_Zeta"/>
</dbReference>
<comment type="catalytic activity">
    <reaction evidence="1">
        <text>4-maleylacetoacetate = 4-fumarylacetoacetate</text>
        <dbReference type="Rhea" id="RHEA:14817"/>
        <dbReference type="ChEBI" id="CHEBI:17105"/>
        <dbReference type="ChEBI" id="CHEBI:18034"/>
        <dbReference type="EC" id="5.2.1.2"/>
    </reaction>
</comment>
<dbReference type="GO" id="GO:0005739">
    <property type="term" value="C:mitochondrion"/>
    <property type="evidence" value="ECO:0007669"/>
    <property type="project" value="TreeGrafter"/>
</dbReference>
<dbReference type="GO" id="GO:0016034">
    <property type="term" value="F:maleylacetoacetate isomerase activity"/>
    <property type="evidence" value="ECO:0007669"/>
    <property type="project" value="UniProtKB-EC"/>
</dbReference>
<dbReference type="PANTHER" id="PTHR42673">
    <property type="entry name" value="MALEYLACETOACETATE ISOMERASE"/>
    <property type="match status" value="1"/>
</dbReference>
<dbReference type="CDD" id="cd03191">
    <property type="entry name" value="GST_C_Zeta"/>
    <property type="match status" value="1"/>
</dbReference>
<dbReference type="SFLD" id="SFLDS00019">
    <property type="entry name" value="Glutathione_Transferase_(cytos"/>
    <property type="match status" value="1"/>
</dbReference>
<organism evidence="10 11">
    <name type="scientific">Allacma fusca</name>
    <dbReference type="NCBI Taxonomy" id="39272"/>
    <lineage>
        <taxon>Eukaryota</taxon>
        <taxon>Metazoa</taxon>
        <taxon>Ecdysozoa</taxon>
        <taxon>Arthropoda</taxon>
        <taxon>Hexapoda</taxon>
        <taxon>Collembola</taxon>
        <taxon>Symphypleona</taxon>
        <taxon>Sminthuridae</taxon>
        <taxon>Allacma</taxon>
    </lineage>
</organism>
<keyword evidence="6" id="KW-0828">Tyrosine catabolism</keyword>
<dbReference type="AlphaFoldDB" id="A0A8J2M650"/>
<evidence type="ECO:0000259" key="9">
    <source>
        <dbReference type="PROSITE" id="PS50405"/>
    </source>
</evidence>
<name>A0A8J2M650_9HEXA</name>
<dbReference type="NCBIfam" id="TIGR01262">
    <property type="entry name" value="maiA"/>
    <property type="match status" value="1"/>
</dbReference>
<keyword evidence="11" id="KW-1185">Reference proteome</keyword>
<dbReference type="InterPro" id="IPR034333">
    <property type="entry name" value="GST_Zeta_N"/>
</dbReference>
<evidence type="ECO:0000256" key="2">
    <source>
        <dbReference type="ARBA" id="ARBA00001955"/>
    </source>
</evidence>
<feature type="domain" description="GST C-terminal" evidence="9">
    <location>
        <begin position="89"/>
        <end position="211"/>
    </location>
</feature>
<dbReference type="InterPro" id="IPR040079">
    <property type="entry name" value="Glutathione_S-Trfase"/>
</dbReference>
<evidence type="ECO:0000256" key="6">
    <source>
        <dbReference type="ARBA" id="ARBA00022878"/>
    </source>
</evidence>
<evidence type="ECO:0000256" key="4">
    <source>
        <dbReference type="ARBA" id="ARBA00010007"/>
    </source>
</evidence>
<proteinExistence type="inferred from homology"/>
<dbReference type="GO" id="GO:0006559">
    <property type="term" value="P:L-phenylalanine catabolic process"/>
    <property type="evidence" value="ECO:0007669"/>
    <property type="project" value="UniProtKB-KW"/>
</dbReference>
<gene>
    <name evidence="10" type="ORF">AFUS01_LOCUS43208</name>
</gene>
<protein>
    <recommendedName>
        <fullName evidence="5">maleylacetoacetate isomerase</fullName>
        <ecNumber evidence="5">5.2.1.2</ecNumber>
    </recommendedName>
</protein>
<dbReference type="OrthoDB" id="202840at2759"/>
<comment type="similarity">
    <text evidence="4">Belongs to the GST superfamily. Zeta family.</text>
</comment>
<dbReference type="EMBL" id="CAJVCH010569950">
    <property type="protein sequence ID" value="CAG7833601.1"/>
    <property type="molecule type" value="Genomic_DNA"/>
</dbReference>
<dbReference type="PANTHER" id="PTHR42673:SF4">
    <property type="entry name" value="MALEYLACETOACETATE ISOMERASE"/>
    <property type="match status" value="1"/>
</dbReference>
<evidence type="ECO:0000256" key="7">
    <source>
        <dbReference type="ARBA" id="ARBA00023232"/>
    </source>
</evidence>
<evidence type="ECO:0000256" key="3">
    <source>
        <dbReference type="ARBA" id="ARBA00004671"/>
    </source>
</evidence>
<dbReference type="Proteomes" id="UP000708208">
    <property type="component" value="Unassembled WGS sequence"/>
</dbReference>
<dbReference type="FunFam" id="1.20.1050.10:FF:000010">
    <property type="entry name" value="Maleylacetoacetate isomerase isoform 1"/>
    <property type="match status" value="1"/>
</dbReference>
<dbReference type="PROSITE" id="PS50405">
    <property type="entry name" value="GST_CTER"/>
    <property type="match status" value="1"/>
</dbReference>
<accession>A0A8J2M650</accession>
<feature type="domain" description="GST N-terminal" evidence="8">
    <location>
        <begin position="3"/>
        <end position="84"/>
    </location>
</feature>
<reference evidence="10" key="1">
    <citation type="submission" date="2021-06" db="EMBL/GenBank/DDBJ databases">
        <authorList>
            <person name="Hodson N. C."/>
            <person name="Mongue J. A."/>
            <person name="Jaron S. K."/>
        </authorList>
    </citation>
    <scope>NUCLEOTIDE SEQUENCE</scope>
</reference>
<evidence type="ECO:0000313" key="10">
    <source>
        <dbReference type="EMBL" id="CAG7833601.1"/>
    </source>
</evidence>
<dbReference type="InterPro" id="IPR004045">
    <property type="entry name" value="Glutathione_S-Trfase_N"/>
</dbReference>
<dbReference type="InterPro" id="IPR034330">
    <property type="entry name" value="GST_Zeta_C"/>
</dbReference>